<dbReference type="Gene3D" id="1.10.8.60">
    <property type="match status" value="1"/>
</dbReference>
<dbReference type="PROSITE" id="PS00675">
    <property type="entry name" value="SIGMA54_INTERACT_1"/>
    <property type="match status" value="1"/>
</dbReference>
<organism evidence="11 12">
    <name type="scientific">Rhodoplanes roseus</name>
    <dbReference type="NCBI Taxonomy" id="29409"/>
    <lineage>
        <taxon>Bacteria</taxon>
        <taxon>Pseudomonadati</taxon>
        <taxon>Pseudomonadota</taxon>
        <taxon>Alphaproteobacteria</taxon>
        <taxon>Hyphomicrobiales</taxon>
        <taxon>Nitrobacteraceae</taxon>
        <taxon>Rhodoplanes</taxon>
    </lineage>
</organism>
<dbReference type="OrthoDB" id="9802388at2"/>
<dbReference type="EMBL" id="NPEX01000024">
    <property type="protein sequence ID" value="RAI45113.1"/>
    <property type="molecule type" value="Genomic_DNA"/>
</dbReference>
<evidence type="ECO:0000256" key="4">
    <source>
        <dbReference type="ARBA" id="ARBA00023015"/>
    </source>
</evidence>
<dbReference type="GO" id="GO:0043565">
    <property type="term" value="F:sequence-specific DNA binding"/>
    <property type="evidence" value="ECO:0007669"/>
    <property type="project" value="InterPro"/>
</dbReference>
<evidence type="ECO:0000259" key="9">
    <source>
        <dbReference type="PROSITE" id="PS50045"/>
    </source>
</evidence>
<keyword evidence="12" id="KW-1185">Reference proteome</keyword>
<dbReference type="InterPro" id="IPR027417">
    <property type="entry name" value="P-loop_NTPase"/>
</dbReference>
<keyword evidence="2" id="KW-0067">ATP-binding</keyword>
<evidence type="ECO:0000256" key="7">
    <source>
        <dbReference type="ARBA" id="ARBA00023163"/>
    </source>
</evidence>
<dbReference type="InterPro" id="IPR002078">
    <property type="entry name" value="Sigma_54_int"/>
</dbReference>
<keyword evidence="5" id="KW-0238">DNA-binding</keyword>
<feature type="compositionally biased region" description="Basic and acidic residues" evidence="8">
    <location>
        <begin position="73"/>
        <end position="90"/>
    </location>
</feature>
<dbReference type="InterPro" id="IPR025662">
    <property type="entry name" value="Sigma_54_int_dom_ATP-bd_1"/>
</dbReference>
<keyword evidence="6" id="KW-0010">Activator</keyword>
<dbReference type="InterPro" id="IPR002197">
    <property type="entry name" value="HTH_Fis"/>
</dbReference>
<evidence type="ECO:0000313" key="11">
    <source>
        <dbReference type="EMBL" id="RAI45113.1"/>
    </source>
</evidence>
<proteinExistence type="predicted"/>
<protein>
    <recommendedName>
        <fullName evidence="13">Sigma-54-dependent Fis family transcriptional regulator</fullName>
    </recommendedName>
</protein>
<feature type="compositionally biased region" description="Low complexity" evidence="8">
    <location>
        <begin position="1"/>
        <end position="27"/>
    </location>
</feature>
<keyword evidence="7" id="KW-0804">Transcription</keyword>
<dbReference type="Gene3D" id="3.40.50.300">
    <property type="entry name" value="P-loop containing nucleotide triphosphate hydrolases"/>
    <property type="match status" value="1"/>
</dbReference>
<evidence type="ECO:0000256" key="8">
    <source>
        <dbReference type="SAM" id="MobiDB-lite"/>
    </source>
</evidence>
<keyword evidence="3" id="KW-0902">Two-component regulatory system</keyword>
<evidence type="ECO:0008006" key="13">
    <source>
        <dbReference type="Google" id="ProtNLM"/>
    </source>
</evidence>
<evidence type="ECO:0000256" key="3">
    <source>
        <dbReference type="ARBA" id="ARBA00023012"/>
    </source>
</evidence>
<dbReference type="InterPro" id="IPR025943">
    <property type="entry name" value="Sigma_54_int_dom_ATP-bd_2"/>
</dbReference>
<dbReference type="SUPFAM" id="SSF46689">
    <property type="entry name" value="Homeodomain-like"/>
    <property type="match status" value="1"/>
</dbReference>
<dbReference type="FunFam" id="3.40.50.300:FF:000006">
    <property type="entry name" value="DNA-binding transcriptional regulator NtrC"/>
    <property type="match status" value="1"/>
</dbReference>
<feature type="compositionally biased region" description="Basic and acidic residues" evidence="8">
    <location>
        <begin position="35"/>
        <end position="50"/>
    </location>
</feature>
<evidence type="ECO:0000256" key="6">
    <source>
        <dbReference type="ARBA" id="ARBA00023159"/>
    </source>
</evidence>
<evidence type="ECO:0000256" key="5">
    <source>
        <dbReference type="ARBA" id="ARBA00023125"/>
    </source>
</evidence>
<dbReference type="Pfam" id="PF06506">
    <property type="entry name" value="PrpR_N"/>
    <property type="match status" value="1"/>
</dbReference>
<dbReference type="Gene3D" id="3.30.450.20">
    <property type="entry name" value="PAS domain"/>
    <property type="match status" value="1"/>
</dbReference>
<dbReference type="Gene3D" id="3.40.50.2300">
    <property type="match status" value="1"/>
</dbReference>
<dbReference type="PROSITE" id="PS50045">
    <property type="entry name" value="SIGMA54_INTERACT_4"/>
    <property type="match status" value="1"/>
</dbReference>
<dbReference type="InterPro" id="IPR009057">
    <property type="entry name" value="Homeodomain-like_sf"/>
</dbReference>
<name>A0A327L5F8_9BRAD</name>
<dbReference type="SUPFAM" id="SSF52540">
    <property type="entry name" value="P-loop containing nucleoside triphosphate hydrolases"/>
    <property type="match status" value="1"/>
</dbReference>
<dbReference type="GO" id="GO:0005524">
    <property type="term" value="F:ATP binding"/>
    <property type="evidence" value="ECO:0007669"/>
    <property type="project" value="UniProtKB-KW"/>
</dbReference>
<gene>
    <name evidence="11" type="ORF">CH341_05635</name>
</gene>
<feature type="domain" description="Sigma-54 factor interaction" evidence="9">
    <location>
        <begin position="433"/>
        <end position="663"/>
    </location>
</feature>
<dbReference type="SUPFAM" id="SSF159800">
    <property type="entry name" value="PrpR receptor domain-like"/>
    <property type="match status" value="1"/>
</dbReference>
<dbReference type="AlphaFoldDB" id="A0A327L5F8"/>
<keyword evidence="1" id="KW-0547">Nucleotide-binding</keyword>
<dbReference type="InterPro" id="IPR058031">
    <property type="entry name" value="AAA_lid_NorR"/>
</dbReference>
<dbReference type="PANTHER" id="PTHR32071">
    <property type="entry name" value="TRANSCRIPTIONAL REGULATORY PROTEIN"/>
    <property type="match status" value="1"/>
</dbReference>
<dbReference type="Pfam" id="PF25601">
    <property type="entry name" value="AAA_lid_14"/>
    <property type="match status" value="1"/>
</dbReference>
<dbReference type="GO" id="GO:0006355">
    <property type="term" value="P:regulation of DNA-templated transcription"/>
    <property type="evidence" value="ECO:0007669"/>
    <property type="project" value="InterPro"/>
</dbReference>
<evidence type="ECO:0000256" key="1">
    <source>
        <dbReference type="ARBA" id="ARBA00022741"/>
    </source>
</evidence>
<dbReference type="Pfam" id="PF02954">
    <property type="entry name" value="HTH_8"/>
    <property type="match status" value="1"/>
</dbReference>
<accession>A0A327L5F8</accession>
<dbReference type="InterPro" id="IPR000014">
    <property type="entry name" value="PAS"/>
</dbReference>
<feature type="region of interest" description="Disordered" evidence="8">
    <location>
        <begin position="1"/>
        <end position="101"/>
    </location>
</feature>
<dbReference type="PROSITE" id="PS00688">
    <property type="entry name" value="SIGMA54_INTERACT_3"/>
    <property type="match status" value="1"/>
</dbReference>
<dbReference type="Pfam" id="PF00989">
    <property type="entry name" value="PAS"/>
    <property type="match status" value="1"/>
</dbReference>
<dbReference type="CDD" id="cd00009">
    <property type="entry name" value="AAA"/>
    <property type="match status" value="1"/>
</dbReference>
<dbReference type="Gene3D" id="3.40.50.10660">
    <property type="entry name" value="PrpR receptor domain-like"/>
    <property type="match status" value="1"/>
</dbReference>
<dbReference type="SMART" id="SM00091">
    <property type="entry name" value="PAS"/>
    <property type="match status" value="1"/>
</dbReference>
<dbReference type="NCBIfam" id="TIGR00229">
    <property type="entry name" value="sensory_box"/>
    <property type="match status" value="1"/>
</dbReference>
<evidence type="ECO:0000256" key="2">
    <source>
        <dbReference type="ARBA" id="ARBA00022840"/>
    </source>
</evidence>
<dbReference type="PROSITE" id="PS50112">
    <property type="entry name" value="PAS"/>
    <property type="match status" value="1"/>
</dbReference>
<dbReference type="InterPro" id="IPR010524">
    <property type="entry name" value="Sig_transdc_resp-reg_PrpR_N"/>
</dbReference>
<dbReference type="InterPro" id="IPR003593">
    <property type="entry name" value="AAA+_ATPase"/>
</dbReference>
<feature type="domain" description="PAS" evidence="10">
    <location>
        <begin position="304"/>
        <end position="378"/>
    </location>
</feature>
<sequence length="755" mass="83606">MRAIGRSCSATATRSTSSGSSAPISTPCCRCCSPRRLDPKATTTRPERNTRSASSGIRTSAVPARMPLSSPPDDARRRPRPDDEIHDPRSSKTSHLRAKEHGSMRSRILFVSICPRASEQVRRISEELDVPVQIFEGGMTKGGLQYAIENQDDFDVIVSHGGTAAHIESCIGSIPTITIKLSIADFLDGFERAIEREQPLALLCVKSEVLSEMERVARFSGRAPDYKLLAYSHREEFETQYNLAATLDSHTLIGISCYCVLGMREQLKDRNIGFVLISPSLQNIKKAILSAKSIVESKGREELKAKRMKSIVDYSAQGILSIDGQGVVTSFNPAAERILGIRAGTVLARALDETTMPATLRDLHGEGDFQLNQILKADGTDLLVNRIPVRANDRLEETIVSFQRVTDIQRLETKARMQLLSKGLVAKHRFDDIIGSSAALRTAIDRARRFAETSASILIEGETGTGKELFVQSIHNASDRRDGPFVAINCAALPESLLESELFGYAEGAFTGAKRGGKAGLFELAHNGTIFLDEIGEISPAIQSRLLRVLQEREILRIGGDRVIKVNVRVLSATNKTLYRMVQEGRFRDDLFFRLGVLKLQLPPLRDRKEDIRPLADRFVRLTNEAAGKAVDDLSTDDIRTLQRYSWPGNVRELDHFIEKLVILSDARTRTSTLIELLLGEHTGETGARRPADDTACDGDRLTLEVGPLKEMERQIVEKMLERTNGNKVEVARRLGISRVTVWNKTKADAAGLRM</sequence>
<comment type="caution">
    <text evidence="11">The sequence shown here is derived from an EMBL/GenBank/DDBJ whole genome shotgun (WGS) entry which is preliminary data.</text>
</comment>
<dbReference type="SMART" id="SM00382">
    <property type="entry name" value="AAA"/>
    <property type="match status" value="1"/>
</dbReference>
<evidence type="ECO:0000259" key="10">
    <source>
        <dbReference type="PROSITE" id="PS50112"/>
    </source>
</evidence>
<reference evidence="11 12" key="1">
    <citation type="submission" date="2017-07" db="EMBL/GenBank/DDBJ databases">
        <title>Draft Genome Sequences of Select Purple Nonsulfur Bacteria.</title>
        <authorList>
            <person name="Lasarre B."/>
            <person name="Mckinlay J.B."/>
        </authorList>
    </citation>
    <scope>NUCLEOTIDE SEQUENCE [LARGE SCALE GENOMIC DNA]</scope>
    <source>
        <strain evidence="11 12">DSM 5909</strain>
    </source>
</reference>
<dbReference type="GO" id="GO:0000156">
    <property type="term" value="F:phosphorelay response regulator activity"/>
    <property type="evidence" value="ECO:0007669"/>
    <property type="project" value="InterPro"/>
</dbReference>
<dbReference type="SUPFAM" id="SSF55785">
    <property type="entry name" value="PYP-like sensor domain (PAS domain)"/>
    <property type="match status" value="1"/>
</dbReference>
<evidence type="ECO:0000313" key="12">
    <source>
        <dbReference type="Proteomes" id="UP000249130"/>
    </source>
</evidence>
<dbReference type="Gene3D" id="1.10.10.60">
    <property type="entry name" value="Homeodomain-like"/>
    <property type="match status" value="1"/>
</dbReference>
<dbReference type="InterPro" id="IPR035965">
    <property type="entry name" value="PAS-like_dom_sf"/>
</dbReference>
<keyword evidence="4" id="KW-0805">Transcription regulation</keyword>
<dbReference type="Proteomes" id="UP000249130">
    <property type="component" value="Unassembled WGS sequence"/>
</dbReference>
<dbReference type="Pfam" id="PF00158">
    <property type="entry name" value="Sigma54_activat"/>
    <property type="match status" value="1"/>
</dbReference>
<dbReference type="InterPro" id="IPR013767">
    <property type="entry name" value="PAS_fold"/>
</dbReference>
<dbReference type="InterPro" id="IPR025944">
    <property type="entry name" value="Sigma_54_int_dom_CS"/>
</dbReference>
<dbReference type="PROSITE" id="PS00676">
    <property type="entry name" value="SIGMA54_INTERACT_2"/>
    <property type="match status" value="1"/>
</dbReference>